<evidence type="ECO:0000313" key="3">
    <source>
        <dbReference type="Proteomes" id="UP001589647"/>
    </source>
</evidence>
<comment type="caution">
    <text evidence="2">The sequence shown here is derived from an EMBL/GenBank/DDBJ whole genome shotgun (WGS) entry which is preliminary data.</text>
</comment>
<gene>
    <name evidence="2" type="ORF">ACFFV7_09210</name>
</gene>
<dbReference type="Pfam" id="PF00583">
    <property type="entry name" value="Acetyltransf_1"/>
    <property type="match status" value="1"/>
</dbReference>
<sequence length="211" mass="21824">METLADLLSDAAAGRPPAPDCSVTVLPQPSERDAGIIAFTAHTVVFADVDPAWVHARLPAGDLSAPLLPAFLTAMEAATGRRAGNLDLLALAAPLPGPPPLPLEELTGGDHPRVARARRYRDAVRVWVAGDEAGLVTLGQGVGGRWEVAVEVEPGHRGRGLGRTLATAARHLAPGPLWAQIAPGNAASVRAFLAAGYLPMGAESLLVLDDD</sequence>
<evidence type="ECO:0000259" key="1">
    <source>
        <dbReference type="PROSITE" id="PS51186"/>
    </source>
</evidence>
<organism evidence="2 3">
    <name type="scientific">Nonomuraea spiralis</name>
    <dbReference type="NCBI Taxonomy" id="46182"/>
    <lineage>
        <taxon>Bacteria</taxon>
        <taxon>Bacillati</taxon>
        <taxon>Actinomycetota</taxon>
        <taxon>Actinomycetes</taxon>
        <taxon>Streptosporangiales</taxon>
        <taxon>Streptosporangiaceae</taxon>
        <taxon>Nonomuraea</taxon>
    </lineage>
</organism>
<dbReference type="InterPro" id="IPR016181">
    <property type="entry name" value="Acyl_CoA_acyltransferase"/>
</dbReference>
<proteinExistence type="predicted"/>
<dbReference type="RefSeq" id="WP_229824417.1">
    <property type="nucleotide sequence ID" value="NZ_BMRC01000012.1"/>
</dbReference>
<keyword evidence="3" id="KW-1185">Reference proteome</keyword>
<dbReference type="Proteomes" id="UP001589647">
    <property type="component" value="Unassembled WGS sequence"/>
</dbReference>
<feature type="domain" description="N-acetyltransferase" evidence="1">
    <location>
        <begin position="86"/>
        <end position="211"/>
    </location>
</feature>
<name>A0ABV5IA06_9ACTN</name>
<dbReference type="Gene3D" id="3.40.630.30">
    <property type="match status" value="1"/>
</dbReference>
<dbReference type="EC" id="2.3.-.-" evidence="2"/>
<keyword evidence="2" id="KW-0808">Transferase</keyword>
<evidence type="ECO:0000313" key="2">
    <source>
        <dbReference type="EMBL" id="MFB9201366.1"/>
    </source>
</evidence>
<keyword evidence="2" id="KW-0012">Acyltransferase</keyword>
<dbReference type="SUPFAM" id="SSF55729">
    <property type="entry name" value="Acyl-CoA N-acyltransferases (Nat)"/>
    <property type="match status" value="1"/>
</dbReference>
<accession>A0ABV5IA06</accession>
<dbReference type="PROSITE" id="PS51186">
    <property type="entry name" value="GNAT"/>
    <property type="match status" value="1"/>
</dbReference>
<reference evidence="2 3" key="1">
    <citation type="submission" date="2024-09" db="EMBL/GenBank/DDBJ databases">
        <authorList>
            <person name="Sun Q."/>
            <person name="Mori K."/>
        </authorList>
    </citation>
    <scope>NUCLEOTIDE SEQUENCE [LARGE SCALE GENOMIC DNA]</scope>
    <source>
        <strain evidence="2 3">CCM 3426</strain>
    </source>
</reference>
<dbReference type="InterPro" id="IPR000182">
    <property type="entry name" value="GNAT_dom"/>
</dbReference>
<protein>
    <submittedName>
        <fullName evidence="2">GNAT family N-acetyltransferase</fullName>
        <ecNumber evidence="2">2.3.-.-</ecNumber>
    </submittedName>
</protein>
<dbReference type="GO" id="GO:0016746">
    <property type="term" value="F:acyltransferase activity"/>
    <property type="evidence" value="ECO:0007669"/>
    <property type="project" value="UniProtKB-KW"/>
</dbReference>
<dbReference type="EMBL" id="JBHMEI010000004">
    <property type="protein sequence ID" value="MFB9201366.1"/>
    <property type="molecule type" value="Genomic_DNA"/>
</dbReference>